<name>A0AAD6ZX14_9AGAR</name>
<dbReference type="Gene3D" id="1.20.1280.50">
    <property type="match status" value="1"/>
</dbReference>
<evidence type="ECO:0008006" key="3">
    <source>
        <dbReference type="Google" id="ProtNLM"/>
    </source>
</evidence>
<dbReference type="EMBL" id="JARIHO010000023">
    <property type="protein sequence ID" value="KAJ7343271.1"/>
    <property type="molecule type" value="Genomic_DNA"/>
</dbReference>
<evidence type="ECO:0000313" key="1">
    <source>
        <dbReference type="EMBL" id="KAJ7343271.1"/>
    </source>
</evidence>
<evidence type="ECO:0000313" key="2">
    <source>
        <dbReference type="Proteomes" id="UP001218218"/>
    </source>
</evidence>
<accession>A0AAD6ZX14</accession>
<dbReference type="Proteomes" id="UP001218218">
    <property type="component" value="Unassembled WGS sequence"/>
</dbReference>
<dbReference type="SUPFAM" id="SSF52047">
    <property type="entry name" value="RNI-like"/>
    <property type="match status" value="1"/>
</dbReference>
<comment type="caution">
    <text evidence="1">The sequence shown here is derived from an EMBL/GenBank/DDBJ whole genome shotgun (WGS) entry which is preliminary data.</text>
</comment>
<organism evidence="1 2">
    <name type="scientific">Mycena albidolilacea</name>
    <dbReference type="NCBI Taxonomy" id="1033008"/>
    <lineage>
        <taxon>Eukaryota</taxon>
        <taxon>Fungi</taxon>
        <taxon>Dikarya</taxon>
        <taxon>Basidiomycota</taxon>
        <taxon>Agaricomycotina</taxon>
        <taxon>Agaricomycetes</taxon>
        <taxon>Agaricomycetidae</taxon>
        <taxon>Agaricales</taxon>
        <taxon>Marasmiineae</taxon>
        <taxon>Mycenaceae</taxon>
        <taxon>Mycena</taxon>
    </lineage>
</organism>
<reference evidence="1" key="1">
    <citation type="submission" date="2023-03" db="EMBL/GenBank/DDBJ databases">
        <title>Massive genome expansion in bonnet fungi (Mycena s.s.) driven by repeated elements and novel gene families across ecological guilds.</title>
        <authorList>
            <consortium name="Lawrence Berkeley National Laboratory"/>
            <person name="Harder C.B."/>
            <person name="Miyauchi S."/>
            <person name="Viragh M."/>
            <person name="Kuo A."/>
            <person name="Thoen E."/>
            <person name="Andreopoulos B."/>
            <person name="Lu D."/>
            <person name="Skrede I."/>
            <person name="Drula E."/>
            <person name="Henrissat B."/>
            <person name="Morin E."/>
            <person name="Kohler A."/>
            <person name="Barry K."/>
            <person name="LaButti K."/>
            <person name="Morin E."/>
            <person name="Salamov A."/>
            <person name="Lipzen A."/>
            <person name="Mereny Z."/>
            <person name="Hegedus B."/>
            <person name="Baldrian P."/>
            <person name="Stursova M."/>
            <person name="Weitz H."/>
            <person name="Taylor A."/>
            <person name="Grigoriev I.V."/>
            <person name="Nagy L.G."/>
            <person name="Martin F."/>
            <person name="Kauserud H."/>
        </authorList>
    </citation>
    <scope>NUCLEOTIDE SEQUENCE</scope>
    <source>
        <strain evidence="1">CBHHK002</strain>
    </source>
</reference>
<keyword evidence="2" id="KW-1185">Reference proteome</keyword>
<dbReference type="AlphaFoldDB" id="A0AAD6ZX14"/>
<proteinExistence type="predicted"/>
<protein>
    <recommendedName>
        <fullName evidence="3">F-box domain-containing protein</fullName>
    </recommendedName>
</protein>
<gene>
    <name evidence="1" type="ORF">DFH08DRAFT_221886</name>
</gene>
<sequence length="417" mass="46112">MELLPTETVMGIFSHCCSERYPLHASIPIRLSHVCAAWRALALSMPTLWASFSINIGDDELLHLHLERSAQCPLSFDANFGKQNSSPAALDLVAALAQHSDRWSHAKLPFWSDFAPTFGRLRGRLARLESLDLRIHGGVDQRDGADSTYFEDAPRLRRLALGAYLPGKMPFPPNQLTFLHLGAGPTMKFLHFLALCPCPHLTTLILNPHYPMKLPGPPLPPLVHLHTLILAIRDGYSRNPIIDVLDPLTTPSLSTLEIVGVQEAQLLRKAFTSFLERSGCTLQTLAITFGDTLPFSAVQSNLQLLPSLTHLIFFTRGNKGTIVDLLLQSLTTTSLLPNLTSLELKAARFHPAVVDFAASRLVCGSSSDCSRLEELVLHNAPDAEEAAHRERLESFRDQGLVVSYLPRYKPSRSALFI</sequence>